<evidence type="ECO:0000256" key="1">
    <source>
        <dbReference type="SAM" id="MobiDB-lite"/>
    </source>
</evidence>
<dbReference type="AlphaFoldDB" id="A0ABD0W5U4"/>
<dbReference type="EMBL" id="JAGEUA010000009">
    <property type="protein sequence ID" value="KAL0966589.1"/>
    <property type="molecule type" value="Genomic_DNA"/>
</dbReference>
<gene>
    <name evidence="2" type="ORF">UPYG_G00297150</name>
</gene>
<organism evidence="2 3">
    <name type="scientific">Umbra pygmaea</name>
    <name type="common">Eastern mudminnow</name>
    <dbReference type="NCBI Taxonomy" id="75934"/>
    <lineage>
        <taxon>Eukaryota</taxon>
        <taxon>Metazoa</taxon>
        <taxon>Chordata</taxon>
        <taxon>Craniata</taxon>
        <taxon>Vertebrata</taxon>
        <taxon>Euteleostomi</taxon>
        <taxon>Actinopterygii</taxon>
        <taxon>Neopterygii</taxon>
        <taxon>Teleostei</taxon>
        <taxon>Protacanthopterygii</taxon>
        <taxon>Esociformes</taxon>
        <taxon>Umbridae</taxon>
        <taxon>Umbra</taxon>
    </lineage>
</organism>
<keyword evidence="3" id="KW-1185">Reference proteome</keyword>
<protein>
    <recommendedName>
        <fullName evidence="4">C2H2-type domain-containing protein</fullName>
    </recommendedName>
</protein>
<evidence type="ECO:0000313" key="2">
    <source>
        <dbReference type="EMBL" id="KAL0966589.1"/>
    </source>
</evidence>
<accession>A0ABD0W5U4</accession>
<feature type="region of interest" description="Disordered" evidence="1">
    <location>
        <begin position="170"/>
        <end position="191"/>
    </location>
</feature>
<proteinExistence type="predicted"/>
<sequence length="264" mass="29202">MSVHLSGTMSSSLPFHSQLTSIMEVLVNAAVAEICELVDDGYAVLHLEISRSQKENELLRERLQIMEMRNAHGQKSVAQERSTRNLPARPVLNSEAIENRYNRTPAGTELTNFCLDGDHLTPSKGDSVQLSCVVMKSLMKEVELTERIQIKEERLEDSITPQNQLAMEVESSVESGADEDKGGVAGHTQTNSLFEDYDPHISADEQLEGTVQKLPNIDVAHRVRRQGYSGCGERFGGKHNLRVHLERNHSGSSSAGEVLSQTIP</sequence>
<dbReference type="Proteomes" id="UP001557470">
    <property type="component" value="Unassembled WGS sequence"/>
</dbReference>
<comment type="caution">
    <text evidence="2">The sequence shown here is derived from an EMBL/GenBank/DDBJ whole genome shotgun (WGS) entry which is preliminary data.</text>
</comment>
<reference evidence="2 3" key="1">
    <citation type="submission" date="2024-06" db="EMBL/GenBank/DDBJ databases">
        <authorList>
            <person name="Pan Q."/>
            <person name="Wen M."/>
            <person name="Jouanno E."/>
            <person name="Zahm M."/>
            <person name="Klopp C."/>
            <person name="Cabau C."/>
            <person name="Louis A."/>
            <person name="Berthelot C."/>
            <person name="Parey E."/>
            <person name="Roest Crollius H."/>
            <person name="Montfort J."/>
            <person name="Robinson-Rechavi M."/>
            <person name="Bouchez O."/>
            <person name="Lampietro C."/>
            <person name="Lopez Roques C."/>
            <person name="Donnadieu C."/>
            <person name="Postlethwait J."/>
            <person name="Bobe J."/>
            <person name="Verreycken H."/>
            <person name="Guiguen Y."/>
        </authorList>
    </citation>
    <scope>NUCLEOTIDE SEQUENCE [LARGE SCALE GENOMIC DNA]</scope>
    <source>
        <strain evidence="2">Up_M1</strain>
        <tissue evidence="2">Testis</tissue>
    </source>
</reference>
<evidence type="ECO:0008006" key="4">
    <source>
        <dbReference type="Google" id="ProtNLM"/>
    </source>
</evidence>
<name>A0ABD0W5U4_UMBPY</name>
<evidence type="ECO:0000313" key="3">
    <source>
        <dbReference type="Proteomes" id="UP001557470"/>
    </source>
</evidence>